<comment type="caution">
    <text evidence="1">The sequence shown here is derived from an EMBL/GenBank/DDBJ whole genome shotgun (WGS) entry which is preliminary data.</text>
</comment>
<proteinExistence type="predicted"/>
<dbReference type="AlphaFoldDB" id="A0AAW2U5R8"/>
<dbReference type="EMBL" id="JACGWJ010000006">
    <property type="protein sequence ID" value="KAL0412509.1"/>
    <property type="molecule type" value="Genomic_DNA"/>
</dbReference>
<reference evidence="1" key="1">
    <citation type="submission" date="2020-06" db="EMBL/GenBank/DDBJ databases">
        <authorList>
            <person name="Li T."/>
            <person name="Hu X."/>
            <person name="Zhang T."/>
            <person name="Song X."/>
            <person name="Zhang H."/>
            <person name="Dai N."/>
            <person name="Sheng W."/>
            <person name="Hou X."/>
            <person name="Wei L."/>
        </authorList>
    </citation>
    <scope>NUCLEOTIDE SEQUENCE</scope>
    <source>
        <strain evidence="1">G02</strain>
        <tissue evidence="1">Leaf</tissue>
    </source>
</reference>
<reference evidence="1" key="2">
    <citation type="journal article" date="2024" name="Plant">
        <title>Genomic evolution and insights into agronomic trait innovations of Sesamum species.</title>
        <authorList>
            <person name="Miao H."/>
            <person name="Wang L."/>
            <person name="Qu L."/>
            <person name="Liu H."/>
            <person name="Sun Y."/>
            <person name="Le M."/>
            <person name="Wang Q."/>
            <person name="Wei S."/>
            <person name="Zheng Y."/>
            <person name="Lin W."/>
            <person name="Duan Y."/>
            <person name="Cao H."/>
            <person name="Xiong S."/>
            <person name="Wang X."/>
            <person name="Wei L."/>
            <person name="Li C."/>
            <person name="Ma Q."/>
            <person name="Ju M."/>
            <person name="Zhao R."/>
            <person name="Li G."/>
            <person name="Mu C."/>
            <person name="Tian Q."/>
            <person name="Mei H."/>
            <person name="Zhang T."/>
            <person name="Gao T."/>
            <person name="Zhang H."/>
        </authorList>
    </citation>
    <scope>NUCLEOTIDE SEQUENCE</scope>
    <source>
        <tissue evidence="1">Leaf</tissue>
    </source>
</reference>
<dbReference type="PANTHER" id="PTHR31619:SF5">
    <property type="entry name" value="4-HYDROXY-3-METHYLBUT-2-ENYL DIPHOSPHATE REDUCTASE, CHLOROPLASTIC"/>
    <property type="match status" value="1"/>
</dbReference>
<protein>
    <submittedName>
        <fullName evidence="1">4-hydroxy-3-methylbut-2-enyl diphosphate reductase, chloroplastic</fullName>
    </submittedName>
</protein>
<sequence length="99" mass="11400">MAISLHFSRISTRTELLRPETRIFRQRKPSSVRCSAAGEAATSSSVESQDFDAKVFRHNLTRSKNYNRKGFGHKEETLEQMSQEYTDRGMNFVKLENLG</sequence>
<accession>A0AAW2U5R8</accession>
<evidence type="ECO:0000313" key="1">
    <source>
        <dbReference type="EMBL" id="KAL0412509.1"/>
    </source>
</evidence>
<gene>
    <name evidence="1" type="ORF">Sradi_1452600</name>
</gene>
<name>A0AAW2U5R8_SESRA</name>
<organism evidence="1">
    <name type="scientific">Sesamum radiatum</name>
    <name type="common">Black benniseed</name>
    <dbReference type="NCBI Taxonomy" id="300843"/>
    <lineage>
        <taxon>Eukaryota</taxon>
        <taxon>Viridiplantae</taxon>
        <taxon>Streptophyta</taxon>
        <taxon>Embryophyta</taxon>
        <taxon>Tracheophyta</taxon>
        <taxon>Spermatophyta</taxon>
        <taxon>Magnoliopsida</taxon>
        <taxon>eudicotyledons</taxon>
        <taxon>Gunneridae</taxon>
        <taxon>Pentapetalae</taxon>
        <taxon>asterids</taxon>
        <taxon>lamiids</taxon>
        <taxon>Lamiales</taxon>
        <taxon>Pedaliaceae</taxon>
        <taxon>Sesamum</taxon>
    </lineage>
</organism>
<dbReference type="PANTHER" id="PTHR31619">
    <property type="entry name" value="4-HYDROXY-3-METHYLBUT-2-ENYL DIPHOSPHATE REDUCTASE, CHLOROPLASTIC"/>
    <property type="match status" value="1"/>
</dbReference>